<dbReference type="EMBL" id="QAYC01000001">
    <property type="protein sequence ID" value="PTW52238.1"/>
    <property type="molecule type" value="Genomic_DNA"/>
</dbReference>
<comment type="similarity">
    <text evidence="1">Belongs to the LysR transcriptional regulatory family.</text>
</comment>
<dbReference type="Proteomes" id="UP000244037">
    <property type="component" value="Unassembled WGS sequence"/>
</dbReference>
<evidence type="ECO:0000313" key="7">
    <source>
        <dbReference type="EMBL" id="PTW52238.1"/>
    </source>
</evidence>
<evidence type="ECO:0000256" key="2">
    <source>
        <dbReference type="ARBA" id="ARBA00023015"/>
    </source>
</evidence>
<dbReference type="InterPro" id="IPR036388">
    <property type="entry name" value="WH-like_DNA-bd_sf"/>
</dbReference>
<keyword evidence="3 7" id="KW-0238">DNA-binding</keyword>
<dbReference type="InterPro" id="IPR005119">
    <property type="entry name" value="LysR_subst-bd"/>
</dbReference>
<feature type="compositionally biased region" description="Pro residues" evidence="5">
    <location>
        <begin position="265"/>
        <end position="279"/>
    </location>
</feature>
<dbReference type="SUPFAM" id="SSF46785">
    <property type="entry name" value="Winged helix' DNA-binding domain"/>
    <property type="match status" value="1"/>
</dbReference>
<keyword evidence="8" id="KW-1185">Reference proteome</keyword>
<evidence type="ECO:0000256" key="1">
    <source>
        <dbReference type="ARBA" id="ARBA00009437"/>
    </source>
</evidence>
<dbReference type="PANTHER" id="PTHR30537:SF5">
    <property type="entry name" value="HTH-TYPE TRANSCRIPTIONAL ACTIVATOR TTDR-RELATED"/>
    <property type="match status" value="1"/>
</dbReference>
<evidence type="ECO:0000256" key="5">
    <source>
        <dbReference type="SAM" id="MobiDB-lite"/>
    </source>
</evidence>
<dbReference type="Pfam" id="PF03466">
    <property type="entry name" value="LysR_substrate"/>
    <property type="match status" value="1"/>
</dbReference>
<dbReference type="InterPro" id="IPR036390">
    <property type="entry name" value="WH_DNA-bd_sf"/>
</dbReference>
<feature type="compositionally biased region" description="Polar residues" evidence="5">
    <location>
        <begin position="367"/>
        <end position="376"/>
    </location>
</feature>
<comment type="caution">
    <text evidence="7">The sequence shown here is derived from an EMBL/GenBank/DDBJ whole genome shotgun (WGS) entry which is preliminary data.</text>
</comment>
<dbReference type="GO" id="GO:0003677">
    <property type="term" value="F:DNA binding"/>
    <property type="evidence" value="ECO:0007669"/>
    <property type="project" value="UniProtKB-KW"/>
</dbReference>
<dbReference type="PROSITE" id="PS50931">
    <property type="entry name" value="HTH_LYSR"/>
    <property type="match status" value="1"/>
</dbReference>
<keyword evidence="4" id="KW-0804">Transcription</keyword>
<dbReference type="InterPro" id="IPR058163">
    <property type="entry name" value="LysR-type_TF_proteobact-type"/>
</dbReference>
<gene>
    <name evidence="7" type="ORF">C8N38_101543</name>
</gene>
<reference evidence="7 8" key="1">
    <citation type="submission" date="2018-04" db="EMBL/GenBank/DDBJ databases">
        <title>Genomic Encyclopedia of Archaeal and Bacterial Type Strains, Phase II (KMG-II): from individual species to whole genera.</title>
        <authorList>
            <person name="Goeker M."/>
        </authorList>
    </citation>
    <scope>NUCLEOTIDE SEQUENCE [LARGE SCALE GENOMIC DNA]</scope>
    <source>
        <strain evidence="7 8">DSM 19783</strain>
    </source>
</reference>
<evidence type="ECO:0000256" key="4">
    <source>
        <dbReference type="ARBA" id="ARBA00023163"/>
    </source>
</evidence>
<proteinExistence type="inferred from homology"/>
<evidence type="ECO:0000259" key="6">
    <source>
        <dbReference type="PROSITE" id="PS50931"/>
    </source>
</evidence>
<feature type="region of interest" description="Disordered" evidence="5">
    <location>
        <begin position="255"/>
        <end position="376"/>
    </location>
</feature>
<feature type="compositionally biased region" description="Low complexity" evidence="5">
    <location>
        <begin position="315"/>
        <end position="327"/>
    </location>
</feature>
<keyword evidence="2" id="KW-0805">Transcription regulation</keyword>
<dbReference type="InterPro" id="IPR000847">
    <property type="entry name" value="LysR_HTH_N"/>
</dbReference>
<dbReference type="Gene3D" id="3.40.190.290">
    <property type="match status" value="1"/>
</dbReference>
<sequence>MEPALYGHLRVFHVIAAEGSVTGAARRLGVGVPAASKSLKALETQTGCRFSTAAPGGWKSPRRAKCCRAAARTRCGCRAMRWKSVQDLGRTPSGTVRITVARFAHWCGPRRPVLARFAARHPQIRLEISDDHGTVDILRQGFDMGIRFGDRLEEDLPAHRRLPLMQERDGEDPTIDMPARLATNDIEVTADAVRQGLGIGRLFEPVRARLPDAADFAPVLEPCCRRYPALFLCFPRNGRKAARVRTLTDFLAESAGGRRALSPPRTRPPRPSLTTPDPPGGALREGPPAARVRRQGFGGRGPARRRTVAVPAPPAWVRRPGGVCARRCQGRRRQVRSARPMPAAEPGPGPPPRPGPRTGARRPRPPQSRTSSCDPG</sequence>
<feature type="domain" description="HTH lysR-type" evidence="6">
    <location>
        <begin position="1"/>
        <end position="49"/>
    </location>
</feature>
<accession>A0A8E2VPH2</accession>
<name>A0A8E2VPH2_9RHOB</name>
<evidence type="ECO:0000256" key="3">
    <source>
        <dbReference type="ARBA" id="ARBA00023125"/>
    </source>
</evidence>
<feature type="compositionally biased region" description="Pro residues" evidence="5">
    <location>
        <begin position="343"/>
        <end position="355"/>
    </location>
</feature>
<dbReference type="AlphaFoldDB" id="A0A8E2VPH2"/>
<protein>
    <submittedName>
        <fullName evidence="7">DNA-binding transcriptional LysR family regulator</fullName>
    </submittedName>
</protein>
<organism evidence="7 8">
    <name type="scientific">Rhodovulum kholense</name>
    <dbReference type="NCBI Taxonomy" id="453584"/>
    <lineage>
        <taxon>Bacteria</taxon>
        <taxon>Pseudomonadati</taxon>
        <taxon>Pseudomonadota</taxon>
        <taxon>Alphaproteobacteria</taxon>
        <taxon>Rhodobacterales</taxon>
        <taxon>Paracoccaceae</taxon>
        <taxon>Rhodovulum</taxon>
    </lineage>
</organism>
<evidence type="ECO:0000313" key="8">
    <source>
        <dbReference type="Proteomes" id="UP000244037"/>
    </source>
</evidence>
<dbReference type="Gene3D" id="3.40.190.10">
    <property type="entry name" value="Periplasmic binding protein-like II"/>
    <property type="match status" value="1"/>
</dbReference>
<dbReference type="PANTHER" id="PTHR30537">
    <property type="entry name" value="HTH-TYPE TRANSCRIPTIONAL REGULATOR"/>
    <property type="match status" value="1"/>
</dbReference>
<dbReference type="GO" id="GO:0003700">
    <property type="term" value="F:DNA-binding transcription factor activity"/>
    <property type="evidence" value="ECO:0007669"/>
    <property type="project" value="InterPro"/>
</dbReference>
<dbReference type="Pfam" id="PF00126">
    <property type="entry name" value="HTH_1"/>
    <property type="match status" value="1"/>
</dbReference>
<dbReference type="SUPFAM" id="SSF53850">
    <property type="entry name" value="Periplasmic binding protein-like II"/>
    <property type="match status" value="1"/>
</dbReference>
<dbReference type="Gene3D" id="1.10.10.10">
    <property type="entry name" value="Winged helix-like DNA-binding domain superfamily/Winged helix DNA-binding domain"/>
    <property type="match status" value="1"/>
</dbReference>